<evidence type="ECO:0000256" key="2">
    <source>
        <dbReference type="ARBA" id="ARBA00022827"/>
    </source>
</evidence>
<feature type="binding site" evidence="4">
    <location>
        <position position="190"/>
    </location>
    <ligand>
        <name>FAD</name>
        <dbReference type="ChEBI" id="CHEBI:57692"/>
    </ligand>
</feature>
<accession>A0A6I7HJQ2</accession>
<evidence type="ECO:0000259" key="5">
    <source>
        <dbReference type="Pfam" id="PF03241"/>
    </source>
</evidence>
<dbReference type="Pfam" id="PF03241">
    <property type="entry name" value="HpaB"/>
    <property type="match status" value="1"/>
</dbReference>
<proteinExistence type="predicted"/>
<dbReference type="RefSeq" id="WP_114364045.1">
    <property type="nucleotide sequence ID" value="NZ_QPIX01000008.1"/>
</dbReference>
<gene>
    <name evidence="7" type="ORF">DFR48_108157</name>
</gene>
<keyword evidence="8" id="KW-1185">Reference proteome</keyword>
<evidence type="ECO:0000313" key="7">
    <source>
        <dbReference type="EMBL" id="RCW22635.1"/>
    </source>
</evidence>
<feature type="domain" description="HpaB/PvcC/4-BUDH N-terminal" evidence="6">
    <location>
        <begin position="5"/>
        <end position="271"/>
    </location>
</feature>
<dbReference type="Gene3D" id="2.40.110.10">
    <property type="entry name" value="Butyryl-CoA Dehydrogenase, subunit A, domain 2"/>
    <property type="match status" value="1"/>
</dbReference>
<dbReference type="PANTHER" id="PTHR36117">
    <property type="entry name" value="4-HYDROXYPHENYLACETATE 3-MONOOXYGENASE-RELATED"/>
    <property type="match status" value="1"/>
</dbReference>
<dbReference type="GO" id="GO:0004497">
    <property type="term" value="F:monooxygenase activity"/>
    <property type="evidence" value="ECO:0007669"/>
    <property type="project" value="UniProtKB-KW"/>
</dbReference>
<dbReference type="InterPro" id="IPR024719">
    <property type="entry name" value="HpaB/PvcC/4-BUDH_C"/>
</dbReference>
<sequence>MAARTGKEFIEGLKDDREIWLGNERVKDVTTHPVLRGSVLGMAGYFDWQHRYAEDCLVPDPVTGQPMNASLIVPRNADDLQRRHRAFERFARYSCGMLGRTPDYVNVTLAGFVARKDIFTSKGDATSYDRLHAFYREVVEKDLSMTHTIIQPAIDKSVGELIGLNGEIALKAVGRTDEGVIVRGAKILATLGPFADEIFVYPAGPLPPGSAAEHALMFSIPVKTKGVIQVCRDHYGTTAPQQDQLFSSRFDEQDTYVIFDDVLVPHERMFIDCDLNAYNNLRAAGWAANVFQQTSTRAAVKLEFAYDLCTRMAQIMNVEKKPDVAMRLGELWSYSQLTRAATRAAMIDARDWGSGAFFCDDRPLRAVRAQMPSWMSRMAELLKSIGAHNLLATPALEAFKNPAMQPLLDKYMPSANGKDAEHRARIFRLAWDFVGSALGARVDLYEHFYLASQPTNFIREHMQTLAEGGFGVLDEFLHENGVN</sequence>
<dbReference type="InterPro" id="IPR004925">
    <property type="entry name" value="HpaB/PvcC/4-BUDH"/>
</dbReference>
<keyword evidence="1" id="KW-0285">Flavoprotein</keyword>
<feature type="binding site" evidence="4">
    <location>
        <begin position="147"/>
        <end position="149"/>
    </location>
    <ligand>
        <name>FAD</name>
        <dbReference type="ChEBI" id="CHEBI:57692"/>
    </ligand>
</feature>
<dbReference type="SUPFAM" id="SSF56645">
    <property type="entry name" value="Acyl-CoA dehydrogenase NM domain-like"/>
    <property type="match status" value="1"/>
</dbReference>
<evidence type="ECO:0000259" key="6">
    <source>
        <dbReference type="Pfam" id="PF11794"/>
    </source>
</evidence>
<feature type="domain" description="HpaB/PvcC/4-BUDH C-terminal" evidence="5">
    <location>
        <begin position="292"/>
        <end position="453"/>
    </location>
</feature>
<organism evidence="7 8">
    <name type="scientific">Ciceribacter lividus</name>
    <dbReference type="NCBI Taxonomy" id="1197950"/>
    <lineage>
        <taxon>Bacteria</taxon>
        <taxon>Pseudomonadati</taxon>
        <taxon>Pseudomonadota</taxon>
        <taxon>Alphaproteobacteria</taxon>
        <taxon>Hyphomicrobiales</taxon>
        <taxon>Rhizobiaceae</taxon>
        <taxon>Ciceribacter</taxon>
    </lineage>
</organism>
<dbReference type="InterPro" id="IPR024674">
    <property type="entry name" value="HpaB/PvcC/4-BUDH_N"/>
</dbReference>
<name>A0A6I7HJQ2_9HYPH</name>
<comment type="caution">
    <text evidence="7">The sequence shown here is derived from an EMBL/GenBank/DDBJ whole genome shotgun (WGS) entry which is preliminary data.</text>
</comment>
<dbReference type="AlphaFoldDB" id="A0A6I7HJQ2"/>
<keyword evidence="2 4" id="KW-0274">FAD</keyword>
<keyword evidence="7" id="KW-0503">Monooxygenase</keyword>
<dbReference type="Gene3D" id="1.10.3140.10">
    <property type="entry name" value="4-hydroxybutyryl-coa dehydratase, domain 1"/>
    <property type="match status" value="1"/>
</dbReference>
<keyword evidence="3" id="KW-0560">Oxidoreductase</keyword>
<reference evidence="7 8" key="1">
    <citation type="submission" date="2018-07" db="EMBL/GenBank/DDBJ databases">
        <title>Genomic Encyclopedia of Type Strains, Phase IV (KMG-IV): sequencing the most valuable type-strain genomes for metagenomic binning, comparative biology and taxonomic classification.</title>
        <authorList>
            <person name="Goeker M."/>
        </authorList>
    </citation>
    <scope>NUCLEOTIDE SEQUENCE [LARGE SCALE GENOMIC DNA]</scope>
    <source>
        <strain evidence="7 8">DSM 25528</strain>
    </source>
</reference>
<dbReference type="InterPro" id="IPR046373">
    <property type="entry name" value="Acyl-CoA_Oxase/DH_mid-dom_sf"/>
</dbReference>
<dbReference type="PANTHER" id="PTHR36117:SF3">
    <property type="entry name" value="4-HYDROXYPHENYLACETATE 3-MONOOXYGENASE-RELATED"/>
    <property type="match status" value="1"/>
</dbReference>
<evidence type="ECO:0000256" key="4">
    <source>
        <dbReference type="PIRSR" id="PIRSR000331-2"/>
    </source>
</evidence>
<evidence type="ECO:0000313" key="8">
    <source>
        <dbReference type="Proteomes" id="UP000252582"/>
    </source>
</evidence>
<evidence type="ECO:0000256" key="1">
    <source>
        <dbReference type="ARBA" id="ARBA00022630"/>
    </source>
</evidence>
<evidence type="ECO:0000256" key="3">
    <source>
        <dbReference type="ARBA" id="ARBA00023002"/>
    </source>
</evidence>
<dbReference type="InterPro" id="IPR009100">
    <property type="entry name" value="AcylCoA_DH/oxidase_NM_dom_sf"/>
</dbReference>
<dbReference type="Proteomes" id="UP000252582">
    <property type="component" value="Unassembled WGS sequence"/>
</dbReference>
<dbReference type="Pfam" id="PF11794">
    <property type="entry name" value="HpaB_N"/>
    <property type="match status" value="1"/>
</dbReference>
<dbReference type="SUPFAM" id="SSF47203">
    <property type="entry name" value="Acyl-CoA dehydrogenase C-terminal domain-like"/>
    <property type="match status" value="1"/>
</dbReference>
<dbReference type="EMBL" id="QPIX01000008">
    <property type="protein sequence ID" value="RCW22635.1"/>
    <property type="molecule type" value="Genomic_DNA"/>
</dbReference>
<dbReference type="Gene3D" id="1.20.140.10">
    <property type="entry name" value="Butyryl-CoA Dehydrogenase, subunit A, domain 3"/>
    <property type="match status" value="1"/>
</dbReference>
<dbReference type="InterPro" id="IPR036250">
    <property type="entry name" value="AcylCo_DH-like_C"/>
</dbReference>
<dbReference type="GO" id="GO:0016627">
    <property type="term" value="F:oxidoreductase activity, acting on the CH-CH group of donors"/>
    <property type="evidence" value="ECO:0007669"/>
    <property type="project" value="InterPro"/>
</dbReference>
<dbReference type="PIRSF" id="PIRSF000331">
    <property type="entry name" value="HpaA_HpaB"/>
    <property type="match status" value="1"/>
</dbReference>
<protein>
    <submittedName>
        <fullName evidence="7">4-hydroxyphenylacetate 3-monooxygenase/anthranilate 3-monooxygenase (FAD)/4-hydroxyphenylacetate 3-monooxygenase</fullName>
    </submittedName>
</protein>